<dbReference type="Pfam" id="PF13392">
    <property type="entry name" value="HNH_3"/>
    <property type="match status" value="1"/>
</dbReference>
<dbReference type="Proteomes" id="UP000464452">
    <property type="component" value="Chromosome"/>
</dbReference>
<evidence type="ECO:0000313" key="2">
    <source>
        <dbReference type="EMBL" id="QIB25882.1"/>
    </source>
</evidence>
<dbReference type="InterPro" id="IPR003615">
    <property type="entry name" value="HNH_nuc"/>
</dbReference>
<proteinExistence type="predicted"/>
<dbReference type="InterPro" id="IPR044925">
    <property type="entry name" value="His-Me_finger_sf"/>
</dbReference>
<dbReference type="KEGG" id="cazo:G3A45_00200"/>
<name>A0A6P1YAI9_9FIRM</name>
<gene>
    <name evidence="2" type="ORF">G3A45_00200</name>
</gene>
<evidence type="ECO:0000259" key="1">
    <source>
        <dbReference type="Pfam" id="PF13392"/>
    </source>
</evidence>
<dbReference type="SUPFAM" id="SSF54060">
    <property type="entry name" value="His-Me finger endonucleases"/>
    <property type="match status" value="1"/>
</dbReference>
<dbReference type="EMBL" id="CP048617">
    <property type="protein sequence ID" value="QIB25882.1"/>
    <property type="molecule type" value="Genomic_DNA"/>
</dbReference>
<protein>
    <recommendedName>
        <fullName evidence="1">HNH nuclease domain-containing protein</fullName>
    </recommendedName>
</protein>
<accession>A0A6P1YAI9</accession>
<dbReference type="Gene3D" id="3.90.75.20">
    <property type="match status" value="1"/>
</dbReference>
<organism evidence="2 3">
    <name type="scientific">Caloranaerobacter azorensis</name>
    <dbReference type="NCBI Taxonomy" id="116090"/>
    <lineage>
        <taxon>Bacteria</taxon>
        <taxon>Bacillati</taxon>
        <taxon>Bacillota</taxon>
        <taxon>Tissierellia</taxon>
        <taxon>Tissierellales</taxon>
        <taxon>Thermohalobacteraceae</taxon>
        <taxon>Caloranaerobacter</taxon>
    </lineage>
</organism>
<dbReference type="AlphaFoldDB" id="A0A6P1YAI9"/>
<sequence length="259" mass="30184">MPAKDQKVTHDNDKITIYRPSFKSLAFATYNEDLFRKISSVTWYVVRSNSGKEYLKSDKYGLLHQLVFRHFYGEDVLNKAYENGYVIDHLDNDGYMCVYENLALIPKKENSAKGFTYDIEREEAIDNFSINITRDMKTKEFQISIAFNKPANLVLDNKIIPLSTLYLRYGTDFKTVFLDARSIINDLNTVGKINFANLRNTGYDYRKAEIIFSNYKEVETGIIVRNGKIYFVQDSPKIKLIKPAHNKELHKRHMTNITD</sequence>
<reference evidence="2 3" key="1">
    <citation type="submission" date="2020-02" db="EMBL/GenBank/DDBJ databases">
        <title>Thermophilic hydrogen producing bacteria, Caloranaerobacter azorensis.</title>
        <authorList>
            <person name="Baek K."/>
        </authorList>
    </citation>
    <scope>NUCLEOTIDE SEQUENCE [LARGE SCALE GENOMIC DNA]</scope>
    <source>
        <strain evidence="2 3">T3-1</strain>
    </source>
</reference>
<feature type="domain" description="HNH nuclease" evidence="1">
    <location>
        <begin position="63"/>
        <end position="111"/>
    </location>
</feature>
<dbReference type="RefSeq" id="WP_163234103.1">
    <property type="nucleotide sequence ID" value="NZ_CP048617.1"/>
</dbReference>
<evidence type="ECO:0000313" key="3">
    <source>
        <dbReference type="Proteomes" id="UP000464452"/>
    </source>
</evidence>